<keyword evidence="3" id="KW-1185">Reference proteome</keyword>
<dbReference type="EMBL" id="JWZX01003105">
    <property type="protein sequence ID" value="KOO24328.1"/>
    <property type="molecule type" value="Genomic_DNA"/>
</dbReference>
<name>A0A0M0JDL7_9EUKA</name>
<keyword evidence="1" id="KW-1133">Transmembrane helix</keyword>
<gene>
    <name evidence="2" type="ORF">Ctob_003862</name>
</gene>
<comment type="caution">
    <text evidence="2">The sequence shown here is derived from an EMBL/GenBank/DDBJ whole genome shotgun (WGS) entry which is preliminary data.</text>
</comment>
<organism evidence="2 3">
    <name type="scientific">Chrysochromulina tobinii</name>
    <dbReference type="NCBI Taxonomy" id="1460289"/>
    <lineage>
        <taxon>Eukaryota</taxon>
        <taxon>Haptista</taxon>
        <taxon>Haptophyta</taxon>
        <taxon>Prymnesiophyceae</taxon>
        <taxon>Prymnesiales</taxon>
        <taxon>Chrysochromulinaceae</taxon>
        <taxon>Chrysochromulina</taxon>
    </lineage>
</organism>
<feature type="transmembrane region" description="Helical" evidence="1">
    <location>
        <begin position="165"/>
        <end position="185"/>
    </location>
</feature>
<protein>
    <submittedName>
        <fullName evidence="2">Uncharacterized protein</fullName>
    </submittedName>
</protein>
<dbReference type="Proteomes" id="UP000037460">
    <property type="component" value="Unassembled WGS sequence"/>
</dbReference>
<keyword evidence="1" id="KW-0812">Transmembrane</keyword>
<proteinExistence type="predicted"/>
<evidence type="ECO:0000313" key="3">
    <source>
        <dbReference type="Proteomes" id="UP000037460"/>
    </source>
</evidence>
<keyword evidence="1" id="KW-0472">Membrane</keyword>
<dbReference type="AlphaFoldDB" id="A0A0M0JDL7"/>
<reference evidence="3" key="1">
    <citation type="journal article" date="2015" name="PLoS Genet.">
        <title>Genome Sequence and Transcriptome Analyses of Chrysochromulina tobin: Metabolic Tools for Enhanced Algal Fitness in the Prominent Order Prymnesiales (Haptophyceae).</title>
        <authorList>
            <person name="Hovde B.T."/>
            <person name="Deodato C.R."/>
            <person name="Hunsperger H.M."/>
            <person name="Ryken S.A."/>
            <person name="Yost W."/>
            <person name="Jha R.K."/>
            <person name="Patterson J."/>
            <person name="Monnat R.J. Jr."/>
            <person name="Barlow S.B."/>
            <person name="Starkenburg S.R."/>
            <person name="Cattolico R.A."/>
        </authorList>
    </citation>
    <scope>NUCLEOTIDE SEQUENCE</scope>
    <source>
        <strain evidence="3">CCMP291</strain>
    </source>
</reference>
<evidence type="ECO:0000256" key="1">
    <source>
        <dbReference type="SAM" id="Phobius"/>
    </source>
</evidence>
<sequence length="205" mass="22419">MQACAKCVFEALPKLREERLVDVLEFVAAQHTGKNFSPDNASKALEVCAFVRRRPFAVTTEGVAALARLARHALGSSTGNEKSTEHKLWLLTSGALNTAAAIRAHDGDALVFFDALQRDAGVRGRYLQRQYATKAMQEHVLNPNGYLVDEDPDAMLARKVNRLGTVHLCLCAFFLVLSVFVGIVASSETFQGRALTTIRGWLVSS</sequence>
<evidence type="ECO:0000313" key="2">
    <source>
        <dbReference type="EMBL" id="KOO24328.1"/>
    </source>
</evidence>
<accession>A0A0M0JDL7</accession>